<dbReference type="InterPro" id="IPR050106">
    <property type="entry name" value="HistidinolP_aminotransfase"/>
</dbReference>
<dbReference type="EC" id="2.6.1.9" evidence="9"/>
<evidence type="ECO:0000256" key="2">
    <source>
        <dbReference type="ARBA" id="ARBA00005011"/>
    </source>
</evidence>
<dbReference type="AlphaFoldDB" id="A0A2W6MSD6"/>
<evidence type="ECO:0000256" key="6">
    <source>
        <dbReference type="ARBA" id="ARBA00022679"/>
    </source>
</evidence>
<dbReference type="GO" id="GO:0000105">
    <property type="term" value="P:L-histidine biosynthetic process"/>
    <property type="evidence" value="ECO:0007669"/>
    <property type="project" value="UniProtKB-UniRule"/>
</dbReference>
<reference evidence="11 12" key="1">
    <citation type="submission" date="2017-03" db="EMBL/GenBank/DDBJ databases">
        <title>Genomic and clinical evidence uncovers the enterohepatic species Helicobacter valdiviensis as a potential human intestinal pathogen.</title>
        <authorList>
            <person name="Fresia P."/>
            <person name="Jara R."/>
            <person name="Sierra R."/>
            <person name="Ferres I."/>
            <person name="Greif G."/>
            <person name="Iraola G."/>
            <person name="Collado L."/>
        </authorList>
    </citation>
    <scope>NUCLEOTIDE SEQUENCE [LARGE SCALE GENOMIC DNA]</scope>
    <source>
        <strain evidence="11 12">WBE14</strain>
    </source>
</reference>
<dbReference type="PROSITE" id="PS00599">
    <property type="entry name" value="AA_TRANSFER_CLASS_2"/>
    <property type="match status" value="1"/>
</dbReference>
<name>A0A2W6MSD6_9HELI</name>
<evidence type="ECO:0000256" key="1">
    <source>
        <dbReference type="ARBA" id="ARBA00001933"/>
    </source>
</evidence>
<proteinExistence type="inferred from homology"/>
<dbReference type="EMBL" id="NBIU01000033">
    <property type="protein sequence ID" value="PZT47465.1"/>
    <property type="molecule type" value="Genomic_DNA"/>
</dbReference>
<sequence length="365" mass="41095">MKFNPILDTLQTYEAGKPIELVVRDFGLSADSIIKLASNENPLGASPKVIQALKENAHLAHLYPDDSYYALKESLSSHYGVLTQEIIIGAGSDQIIEFCIHAKAPSKVLMAKTTFAMYEIYSKSVGAKIIKTPSDSHNLQEFLEIYKLHNPEVIFLCVPNNPLGECLDKTEVFNFLEQISKDTLVILDGAYQEYAAAKDKNKEIKPKELIERFPNCIYLGTFSKAYGLGGMRVGYGIAKQEIISHLLKIRPPFNITTLSLCAAITALEDKEHIEKTLQNNFLQMQLYEDFANQNGIRFIPSFTNFITYFLDKTDSNALSEYLLQRGIIIRNLKSYGLNAVRITIGTPSQNQRLFNIFKEFLKASV</sequence>
<feature type="domain" description="Aminotransferase class I/classII large" evidence="10">
    <location>
        <begin position="33"/>
        <end position="354"/>
    </location>
</feature>
<dbReference type="Proteomes" id="UP000249746">
    <property type="component" value="Unassembled WGS sequence"/>
</dbReference>
<feature type="modified residue" description="N6-(pyridoxal phosphate)lysine" evidence="9">
    <location>
        <position position="224"/>
    </location>
</feature>
<protein>
    <recommendedName>
        <fullName evidence="9">Histidinol-phosphate aminotransferase</fullName>
        <ecNumber evidence="9">2.6.1.9</ecNumber>
    </recommendedName>
    <alternativeName>
        <fullName evidence="9">Imidazole acetol-phosphate transaminase</fullName>
    </alternativeName>
</protein>
<evidence type="ECO:0000313" key="11">
    <source>
        <dbReference type="EMBL" id="PZT47465.1"/>
    </source>
</evidence>
<evidence type="ECO:0000256" key="7">
    <source>
        <dbReference type="ARBA" id="ARBA00022898"/>
    </source>
</evidence>
<keyword evidence="6 9" id="KW-0808">Transferase</keyword>
<organism evidence="11 12">
    <name type="scientific">Helicobacter valdiviensis</name>
    <dbReference type="NCBI Taxonomy" id="1458358"/>
    <lineage>
        <taxon>Bacteria</taxon>
        <taxon>Pseudomonadati</taxon>
        <taxon>Campylobacterota</taxon>
        <taxon>Epsilonproteobacteria</taxon>
        <taxon>Campylobacterales</taxon>
        <taxon>Helicobacteraceae</taxon>
        <taxon>Helicobacter</taxon>
    </lineage>
</organism>
<dbReference type="InterPro" id="IPR004839">
    <property type="entry name" value="Aminotransferase_I/II_large"/>
</dbReference>
<dbReference type="RefSeq" id="WP_111230455.1">
    <property type="nucleotide sequence ID" value="NZ_NBIU01000033.1"/>
</dbReference>
<comment type="pathway">
    <text evidence="2 9">Amino-acid biosynthesis; L-histidine biosynthesis; L-histidine from 5-phospho-alpha-D-ribose 1-diphosphate: step 7/9.</text>
</comment>
<comment type="catalytic activity">
    <reaction evidence="8 9">
        <text>L-histidinol phosphate + 2-oxoglutarate = 3-(imidazol-4-yl)-2-oxopropyl phosphate + L-glutamate</text>
        <dbReference type="Rhea" id="RHEA:23744"/>
        <dbReference type="ChEBI" id="CHEBI:16810"/>
        <dbReference type="ChEBI" id="CHEBI:29985"/>
        <dbReference type="ChEBI" id="CHEBI:57766"/>
        <dbReference type="ChEBI" id="CHEBI:57980"/>
        <dbReference type="EC" id="2.6.1.9"/>
    </reaction>
</comment>
<dbReference type="InterPro" id="IPR015421">
    <property type="entry name" value="PyrdxlP-dep_Trfase_major"/>
</dbReference>
<keyword evidence="9" id="KW-0368">Histidine biosynthesis</keyword>
<dbReference type="InterPro" id="IPR001917">
    <property type="entry name" value="Aminotrans_II_pyridoxalP_BS"/>
</dbReference>
<comment type="similarity">
    <text evidence="3 9">Belongs to the class-II pyridoxal-phosphate-dependent aminotransferase family. Histidinol-phosphate aminotransferase subfamily.</text>
</comment>
<dbReference type="UniPathway" id="UPA00031">
    <property type="reaction ID" value="UER00012"/>
</dbReference>
<comment type="cofactor">
    <cofactor evidence="1 9">
        <name>pyridoxal 5'-phosphate</name>
        <dbReference type="ChEBI" id="CHEBI:597326"/>
    </cofactor>
</comment>
<evidence type="ECO:0000256" key="8">
    <source>
        <dbReference type="ARBA" id="ARBA00047481"/>
    </source>
</evidence>
<dbReference type="Gene3D" id="3.90.1150.10">
    <property type="entry name" value="Aspartate Aminotransferase, domain 1"/>
    <property type="match status" value="1"/>
</dbReference>
<dbReference type="OrthoDB" id="9813612at2"/>
<evidence type="ECO:0000256" key="9">
    <source>
        <dbReference type="HAMAP-Rule" id="MF_01023"/>
    </source>
</evidence>
<keyword evidence="9" id="KW-0028">Amino-acid biosynthesis</keyword>
<dbReference type="InterPro" id="IPR015422">
    <property type="entry name" value="PyrdxlP-dep_Trfase_small"/>
</dbReference>
<dbReference type="HAMAP" id="MF_01023">
    <property type="entry name" value="HisC_aminotrans_2"/>
    <property type="match status" value="1"/>
</dbReference>
<dbReference type="InterPro" id="IPR015424">
    <property type="entry name" value="PyrdxlP-dep_Trfase"/>
</dbReference>
<evidence type="ECO:0000313" key="12">
    <source>
        <dbReference type="Proteomes" id="UP000249746"/>
    </source>
</evidence>
<dbReference type="PANTHER" id="PTHR43643">
    <property type="entry name" value="HISTIDINOL-PHOSPHATE AMINOTRANSFERASE 2"/>
    <property type="match status" value="1"/>
</dbReference>
<evidence type="ECO:0000259" key="10">
    <source>
        <dbReference type="Pfam" id="PF00155"/>
    </source>
</evidence>
<accession>A0A2W6MSD6</accession>
<keyword evidence="12" id="KW-1185">Reference proteome</keyword>
<dbReference type="GO" id="GO:0030170">
    <property type="term" value="F:pyridoxal phosphate binding"/>
    <property type="evidence" value="ECO:0007669"/>
    <property type="project" value="InterPro"/>
</dbReference>
<keyword evidence="7 9" id="KW-0663">Pyridoxal phosphate</keyword>
<dbReference type="PANTHER" id="PTHR43643:SF3">
    <property type="entry name" value="HISTIDINOL-PHOSPHATE AMINOTRANSFERASE"/>
    <property type="match status" value="1"/>
</dbReference>
<comment type="subunit">
    <text evidence="4 9">Homodimer.</text>
</comment>
<evidence type="ECO:0000256" key="4">
    <source>
        <dbReference type="ARBA" id="ARBA00011738"/>
    </source>
</evidence>
<evidence type="ECO:0000256" key="5">
    <source>
        <dbReference type="ARBA" id="ARBA00022576"/>
    </source>
</evidence>
<dbReference type="InterPro" id="IPR005861">
    <property type="entry name" value="HisP_aminotrans"/>
</dbReference>
<dbReference type="CDD" id="cd00609">
    <property type="entry name" value="AAT_like"/>
    <property type="match status" value="1"/>
</dbReference>
<comment type="caution">
    <text evidence="11">The sequence shown here is derived from an EMBL/GenBank/DDBJ whole genome shotgun (WGS) entry which is preliminary data.</text>
</comment>
<dbReference type="Gene3D" id="3.40.640.10">
    <property type="entry name" value="Type I PLP-dependent aspartate aminotransferase-like (Major domain)"/>
    <property type="match status" value="1"/>
</dbReference>
<gene>
    <name evidence="9" type="primary">hisC</name>
    <name evidence="11" type="ORF">B6S12_08925</name>
</gene>
<dbReference type="SUPFAM" id="SSF53383">
    <property type="entry name" value="PLP-dependent transferases"/>
    <property type="match status" value="1"/>
</dbReference>
<keyword evidence="5 9" id="KW-0032">Aminotransferase</keyword>
<evidence type="ECO:0000256" key="3">
    <source>
        <dbReference type="ARBA" id="ARBA00007970"/>
    </source>
</evidence>
<dbReference type="NCBIfam" id="TIGR01141">
    <property type="entry name" value="hisC"/>
    <property type="match status" value="1"/>
</dbReference>
<dbReference type="GO" id="GO:0004400">
    <property type="term" value="F:histidinol-phosphate transaminase activity"/>
    <property type="evidence" value="ECO:0007669"/>
    <property type="project" value="UniProtKB-UniRule"/>
</dbReference>
<dbReference type="Pfam" id="PF00155">
    <property type="entry name" value="Aminotran_1_2"/>
    <property type="match status" value="1"/>
</dbReference>